<dbReference type="NCBIfam" id="NF006942">
    <property type="entry name" value="PRK09424.1"/>
    <property type="match status" value="1"/>
</dbReference>
<evidence type="ECO:0000313" key="11">
    <source>
        <dbReference type="Proteomes" id="UP001139494"/>
    </source>
</evidence>
<keyword evidence="5" id="KW-0520">NAD</keyword>
<dbReference type="Gene3D" id="3.40.50.720">
    <property type="entry name" value="NAD(P)-binding Rossmann-like Domain"/>
    <property type="match status" value="2"/>
</dbReference>
<dbReference type="InterPro" id="IPR007698">
    <property type="entry name" value="AlaDH/PNT_NAD(H)-bd"/>
</dbReference>
<sequence>MKVGVPAETDPEETRVGVVPPVAADLVDEGFEVCIESGAGERSDWRDTAYRDAGCEILEDRNAVFEESDVIARVNGLGAAEDDDSHLYRDGQIVVGLLGPYDLEGELEALAERGLTAFALELMPRISRAQSMDALSSMSSIGGYKAAIVAAERLPKMFPLQMTAAGTVQPADVFVIGAGVAGLQAIATAERLGASVRAYDIRLEVREEVQSLGADFVELDLETEGSGDEEGYAREMDEEFYRQQRKALTRVVGESDVVITTAAIPGKPAPELVTEEMVDGMDRGSVIVDLSAATGGNCELTVPDETIHHGGVEIFGPTNLPASVPHHASQLYANNIRNFLQNAFEGDGQTLDFDDEIVDSTLLTHDGTVRWTHPAREGEPDGETAEEAGDGEADADD</sequence>
<dbReference type="SMART" id="SM01003">
    <property type="entry name" value="AlaDh_PNT_N"/>
    <property type="match status" value="1"/>
</dbReference>
<dbReference type="CDD" id="cd05304">
    <property type="entry name" value="Rubrum_tdh"/>
    <property type="match status" value="1"/>
</dbReference>
<evidence type="ECO:0000256" key="6">
    <source>
        <dbReference type="ARBA" id="ARBA00048202"/>
    </source>
</evidence>
<evidence type="ECO:0000256" key="1">
    <source>
        <dbReference type="ARBA" id="ARBA00012943"/>
    </source>
</evidence>
<dbReference type="GO" id="GO:0008750">
    <property type="term" value="F:proton-translocating NAD(P)+ transhydrogenase activity"/>
    <property type="evidence" value="ECO:0007669"/>
    <property type="project" value="UniProtKB-EC"/>
</dbReference>
<reference evidence="10" key="1">
    <citation type="journal article" date="2023" name="Front. Microbiol.">
        <title>Genomic-based phylogenetic and metabolic analyses of the genus Natronomonas, and description of Natronomonas aquatica sp. nov.</title>
        <authorList>
            <person name="Garcia-Roldan A."/>
            <person name="Duran-Viseras A."/>
            <person name="de la Haba R.R."/>
            <person name="Corral P."/>
            <person name="Sanchez-Porro C."/>
            <person name="Ventosa A."/>
        </authorList>
    </citation>
    <scope>NUCLEOTIDE SEQUENCE</scope>
    <source>
        <strain evidence="10">F2-12</strain>
    </source>
</reference>
<dbReference type="EMBL" id="JAHLKM010000002">
    <property type="protein sequence ID" value="MCQ4332494.1"/>
    <property type="molecule type" value="Genomic_DNA"/>
</dbReference>
<dbReference type="GO" id="GO:0050661">
    <property type="term" value="F:NADP binding"/>
    <property type="evidence" value="ECO:0007669"/>
    <property type="project" value="TreeGrafter"/>
</dbReference>
<comment type="caution">
    <text evidence="10">The sequence shown here is derived from an EMBL/GenBank/DDBJ whole genome shotgun (WGS) entry which is preliminary data.</text>
</comment>
<keyword evidence="10" id="KW-0560">Oxidoreductase</keyword>
<dbReference type="SMART" id="SM01002">
    <property type="entry name" value="AlaDh_PNT_C"/>
    <property type="match status" value="1"/>
</dbReference>
<gene>
    <name evidence="10" type="ORF">KM295_03130</name>
</gene>
<feature type="domain" description="Alanine dehydrogenase/pyridine nucleotide transhydrogenase NAD(H)-binding" evidence="8">
    <location>
        <begin position="151"/>
        <end position="316"/>
    </location>
</feature>
<dbReference type="AlphaFoldDB" id="A0A9R1CP87"/>
<accession>A0A9R1CP87</accession>
<name>A0A9R1CP87_9EURY</name>
<dbReference type="GO" id="GO:0016491">
    <property type="term" value="F:oxidoreductase activity"/>
    <property type="evidence" value="ECO:0007669"/>
    <property type="project" value="UniProtKB-KW"/>
</dbReference>
<keyword evidence="4" id="KW-1278">Translocase</keyword>
<feature type="region of interest" description="Disordered" evidence="7">
    <location>
        <begin position="368"/>
        <end position="397"/>
    </location>
</feature>
<dbReference type="EC" id="7.1.1.1" evidence="1"/>
<dbReference type="Pfam" id="PF05222">
    <property type="entry name" value="AlaDh_PNT_N"/>
    <property type="match status" value="1"/>
</dbReference>
<dbReference type="GO" id="GO:0006740">
    <property type="term" value="P:NADPH regeneration"/>
    <property type="evidence" value="ECO:0007669"/>
    <property type="project" value="TreeGrafter"/>
</dbReference>
<dbReference type="InterPro" id="IPR008143">
    <property type="entry name" value="Ala_DH/PNT_CS2"/>
</dbReference>
<dbReference type="SUPFAM" id="SSF52283">
    <property type="entry name" value="Formate/glycerate dehydrogenase catalytic domain-like"/>
    <property type="match status" value="1"/>
</dbReference>
<dbReference type="InterPro" id="IPR036291">
    <property type="entry name" value="NAD(P)-bd_dom_sf"/>
</dbReference>
<comment type="catalytic activity">
    <reaction evidence="6">
        <text>NAD(+) + NADPH + H(+)(in) = NADH + NADP(+) + H(+)(out)</text>
        <dbReference type="Rhea" id="RHEA:47992"/>
        <dbReference type="ChEBI" id="CHEBI:15378"/>
        <dbReference type="ChEBI" id="CHEBI:57540"/>
        <dbReference type="ChEBI" id="CHEBI:57783"/>
        <dbReference type="ChEBI" id="CHEBI:57945"/>
        <dbReference type="ChEBI" id="CHEBI:58349"/>
        <dbReference type="EC" id="7.1.1.1"/>
    </reaction>
</comment>
<dbReference type="Pfam" id="PF01262">
    <property type="entry name" value="AlaDh_PNT_C"/>
    <property type="match status" value="1"/>
</dbReference>
<dbReference type="PROSITE" id="PS00837">
    <property type="entry name" value="ALADH_PNT_2"/>
    <property type="match status" value="1"/>
</dbReference>
<feature type="domain" description="Alanine dehydrogenase/pyridine nucleotide transhydrogenase N-terminal" evidence="9">
    <location>
        <begin position="4"/>
        <end position="142"/>
    </location>
</feature>
<dbReference type="SUPFAM" id="SSF51735">
    <property type="entry name" value="NAD(P)-binding Rossmann-fold domains"/>
    <property type="match status" value="1"/>
</dbReference>
<evidence type="ECO:0000259" key="8">
    <source>
        <dbReference type="SMART" id="SM01002"/>
    </source>
</evidence>
<dbReference type="Proteomes" id="UP001139494">
    <property type="component" value="Unassembled WGS sequence"/>
</dbReference>
<dbReference type="InterPro" id="IPR007886">
    <property type="entry name" value="AlaDH/PNT_N"/>
</dbReference>
<keyword evidence="11" id="KW-1185">Reference proteome</keyword>
<keyword evidence="2" id="KW-0547">Nucleotide-binding</keyword>
<proteinExistence type="predicted"/>
<evidence type="ECO:0000259" key="9">
    <source>
        <dbReference type="SMART" id="SM01003"/>
    </source>
</evidence>
<evidence type="ECO:0000256" key="2">
    <source>
        <dbReference type="ARBA" id="ARBA00022741"/>
    </source>
</evidence>
<evidence type="ECO:0000313" key="10">
    <source>
        <dbReference type="EMBL" id="MCQ4332494.1"/>
    </source>
</evidence>
<dbReference type="PANTHER" id="PTHR10160:SF19">
    <property type="entry name" value="PROTON-TRANSLOCATING NAD(P)(+) TRANSHYDROGENASE"/>
    <property type="match status" value="1"/>
</dbReference>
<organism evidence="10 11">
    <name type="scientific">Natronomonas aquatica</name>
    <dbReference type="NCBI Taxonomy" id="2841590"/>
    <lineage>
        <taxon>Archaea</taxon>
        <taxon>Methanobacteriati</taxon>
        <taxon>Methanobacteriota</taxon>
        <taxon>Stenosarchaea group</taxon>
        <taxon>Halobacteria</taxon>
        <taxon>Halobacteriales</taxon>
        <taxon>Natronomonadaceae</taxon>
        <taxon>Natronomonas</taxon>
    </lineage>
</organism>
<evidence type="ECO:0000256" key="5">
    <source>
        <dbReference type="ARBA" id="ARBA00023027"/>
    </source>
</evidence>
<evidence type="ECO:0000256" key="7">
    <source>
        <dbReference type="SAM" id="MobiDB-lite"/>
    </source>
</evidence>
<dbReference type="GO" id="GO:0005886">
    <property type="term" value="C:plasma membrane"/>
    <property type="evidence" value="ECO:0007669"/>
    <property type="project" value="TreeGrafter"/>
</dbReference>
<feature type="compositionally biased region" description="Acidic residues" evidence="7">
    <location>
        <begin position="380"/>
        <end position="397"/>
    </location>
</feature>
<evidence type="ECO:0000256" key="3">
    <source>
        <dbReference type="ARBA" id="ARBA00022857"/>
    </source>
</evidence>
<protein>
    <recommendedName>
        <fullName evidence="1">proton-translocating NAD(P)(+) transhydrogenase</fullName>
        <ecNumber evidence="1">7.1.1.1</ecNumber>
    </recommendedName>
</protein>
<evidence type="ECO:0000256" key="4">
    <source>
        <dbReference type="ARBA" id="ARBA00022967"/>
    </source>
</evidence>
<dbReference type="RefSeq" id="WP_256028420.1">
    <property type="nucleotide sequence ID" value="NZ_JAHLKM010000002.1"/>
</dbReference>
<keyword evidence="3" id="KW-0521">NADP</keyword>
<dbReference type="PANTHER" id="PTHR10160">
    <property type="entry name" value="NAD(P) TRANSHYDROGENASE"/>
    <property type="match status" value="1"/>
</dbReference>